<feature type="compositionally biased region" description="Acidic residues" evidence="1">
    <location>
        <begin position="43"/>
        <end position="53"/>
    </location>
</feature>
<accession>A0A284R268</accession>
<dbReference type="Proteomes" id="UP000219338">
    <property type="component" value="Unassembled WGS sequence"/>
</dbReference>
<name>A0A284R268_ARMOS</name>
<reference evidence="3" key="1">
    <citation type="journal article" date="2017" name="Nat. Ecol. Evol.">
        <title>Genome expansion and lineage-specific genetic innovations in the forest pathogenic fungi Armillaria.</title>
        <authorList>
            <person name="Sipos G."/>
            <person name="Prasanna A.N."/>
            <person name="Walter M.C."/>
            <person name="O'Connor E."/>
            <person name="Balint B."/>
            <person name="Krizsan K."/>
            <person name="Kiss B."/>
            <person name="Hess J."/>
            <person name="Varga T."/>
            <person name="Slot J."/>
            <person name="Riley R."/>
            <person name="Boka B."/>
            <person name="Rigling D."/>
            <person name="Barry K."/>
            <person name="Lee J."/>
            <person name="Mihaltcheva S."/>
            <person name="LaButti K."/>
            <person name="Lipzen A."/>
            <person name="Waldron R."/>
            <person name="Moloney N.M."/>
            <person name="Sperisen C."/>
            <person name="Kredics L."/>
            <person name="Vagvoelgyi C."/>
            <person name="Patrignani A."/>
            <person name="Fitzpatrick D."/>
            <person name="Nagy I."/>
            <person name="Doyle S."/>
            <person name="Anderson J.B."/>
            <person name="Grigoriev I.V."/>
            <person name="Gueldener U."/>
            <person name="Muensterkoetter M."/>
            <person name="Nagy L.G."/>
        </authorList>
    </citation>
    <scope>NUCLEOTIDE SEQUENCE [LARGE SCALE GENOMIC DNA]</scope>
    <source>
        <strain evidence="3">C18/9</strain>
    </source>
</reference>
<proteinExistence type="predicted"/>
<sequence length="736" mass="82320">MAEAAPLYASGSFDKVDHEETYLSDDEAILHETDYTETSLTSDGEDEDADEDEDVELQAALAASQLDIENVLRQEEMEFQRAVEASQDADQDVKLKLDTERAIEMSLEQERTLREMREAQEERLGRFAAESLSDPSLDRPSSPSSVSTVSTGDTESRLRHHSFLSPPASIIFNPDEIIPSGLNSLGASVTVPIGSDSGSTVMDIDISAYPILPDSPSTTSTDFQRHFEKNNSAYVSGPSLESSSLPTSTHRIESQSLLVTPFRSNVRPDGFNTENTVRDPTPPKPQYEREILPRGSHTIPIKIVGSTEPINIPVRVEDELGRASYPEREMTFRSPSPVSSIYPSRPPASVIDNVPFPEVEKTTKKVPTTYKRSHERAFSTRSAHMTYFSNSTTSSASIQGETGAERSPVHVGMRSQGSDDTAASLFTRSAVPPSLVPPKTSLLPSHNLASDLLADIEPRMSLQLFRITTQPLFSDQFLCISCGTIFVHNLEQNIPVTRITMPSALHGNLNQCEKPDTCRPRIATAIFRIISLIDVELLRLRGPERINELFATSIKRQQVANALSTIVAYLNHSTHMQHYYLPHLINLSFLPVIFDYLLECPPKLWIETRATEDLYHQMLAFLMISLDVGSGEILLQQRGRIFQHRGLYEVMQYTGRIIWDKAAPVRSFADIIEDIYTGDFMKEAEDYISRSRHLFDHLSNHVNHVKHLFEGVDRLRMTDDSGKAITTRRSNSDVVL</sequence>
<evidence type="ECO:0000256" key="1">
    <source>
        <dbReference type="SAM" id="MobiDB-lite"/>
    </source>
</evidence>
<feature type="region of interest" description="Disordered" evidence="1">
    <location>
        <begin position="24"/>
        <end position="53"/>
    </location>
</feature>
<keyword evidence="3" id="KW-1185">Reference proteome</keyword>
<dbReference type="OrthoDB" id="2964715at2759"/>
<evidence type="ECO:0000313" key="3">
    <source>
        <dbReference type="Proteomes" id="UP000219338"/>
    </source>
</evidence>
<evidence type="ECO:0000313" key="2">
    <source>
        <dbReference type="EMBL" id="SJL02785.1"/>
    </source>
</evidence>
<dbReference type="AlphaFoldDB" id="A0A284R268"/>
<dbReference type="EMBL" id="FUEG01000004">
    <property type="protein sequence ID" value="SJL02785.1"/>
    <property type="molecule type" value="Genomic_DNA"/>
</dbReference>
<protein>
    <submittedName>
        <fullName evidence="2">Uncharacterized protein</fullName>
    </submittedName>
</protein>
<feature type="compositionally biased region" description="Low complexity" evidence="1">
    <location>
        <begin position="130"/>
        <end position="153"/>
    </location>
</feature>
<feature type="region of interest" description="Disordered" evidence="1">
    <location>
        <begin position="128"/>
        <end position="157"/>
    </location>
</feature>
<organism evidence="2 3">
    <name type="scientific">Armillaria ostoyae</name>
    <name type="common">Armillaria root rot fungus</name>
    <dbReference type="NCBI Taxonomy" id="47428"/>
    <lineage>
        <taxon>Eukaryota</taxon>
        <taxon>Fungi</taxon>
        <taxon>Dikarya</taxon>
        <taxon>Basidiomycota</taxon>
        <taxon>Agaricomycotina</taxon>
        <taxon>Agaricomycetes</taxon>
        <taxon>Agaricomycetidae</taxon>
        <taxon>Agaricales</taxon>
        <taxon>Marasmiineae</taxon>
        <taxon>Physalacriaceae</taxon>
        <taxon>Armillaria</taxon>
    </lineage>
</organism>
<gene>
    <name evidence="2" type="ORF">ARMOST_06121</name>
</gene>
<feature type="region of interest" description="Disordered" evidence="1">
    <location>
        <begin position="263"/>
        <end position="289"/>
    </location>
</feature>